<feature type="transmembrane region" description="Helical" evidence="1">
    <location>
        <begin position="109"/>
        <end position="128"/>
    </location>
</feature>
<proteinExistence type="predicted"/>
<organism evidence="2 3">
    <name type="scientific">Piscinibacter gummiphilus</name>
    <dbReference type="NCBI Taxonomy" id="946333"/>
    <lineage>
        <taxon>Bacteria</taxon>
        <taxon>Pseudomonadati</taxon>
        <taxon>Pseudomonadota</taxon>
        <taxon>Betaproteobacteria</taxon>
        <taxon>Burkholderiales</taxon>
        <taxon>Sphaerotilaceae</taxon>
        <taxon>Piscinibacter</taxon>
    </lineage>
</organism>
<evidence type="ECO:0000313" key="2">
    <source>
        <dbReference type="EMBL" id="WOB08364.1"/>
    </source>
</evidence>
<gene>
    <name evidence="2" type="ORF">RXV79_26125</name>
</gene>
<name>A0ABZ0CTR5_9BURK</name>
<evidence type="ECO:0000313" key="3">
    <source>
        <dbReference type="Proteomes" id="UP001303946"/>
    </source>
</evidence>
<keyword evidence="1" id="KW-0472">Membrane</keyword>
<dbReference type="Proteomes" id="UP001303946">
    <property type="component" value="Chromosome"/>
</dbReference>
<keyword evidence="1" id="KW-1133">Transmembrane helix</keyword>
<reference evidence="2 3" key="1">
    <citation type="submission" date="2023-10" db="EMBL/GenBank/DDBJ databases">
        <title>Bacteria for the degradation of biodegradable plastic PBAT(Polybutylene adipate terephthalate).</title>
        <authorList>
            <person name="Weon H.-Y."/>
            <person name="Yeon J."/>
        </authorList>
    </citation>
    <scope>NUCLEOTIDE SEQUENCE [LARGE SCALE GENOMIC DNA]</scope>
    <source>
        <strain evidence="2 3">SBD 7-3</strain>
    </source>
</reference>
<feature type="transmembrane region" description="Helical" evidence="1">
    <location>
        <begin position="84"/>
        <end position="102"/>
    </location>
</feature>
<dbReference type="EMBL" id="CP136336">
    <property type="protein sequence ID" value="WOB08364.1"/>
    <property type="molecule type" value="Genomic_DNA"/>
</dbReference>
<keyword evidence="1" id="KW-0812">Transmembrane</keyword>
<protein>
    <submittedName>
        <fullName evidence="2">Uncharacterized protein</fullName>
    </submittedName>
</protein>
<feature type="transmembrane region" description="Helical" evidence="1">
    <location>
        <begin position="23"/>
        <end position="43"/>
    </location>
</feature>
<keyword evidence="3" id="KW-1185">Reference proteome</keyword>
<dbReference type="RefSeq" id="WP_316701102.1">
    <property type="nucleotide sequence ID" value="NZ_CP136336.1"/>
</dbReference>
<evidence type="ECO:0000256" key="1">
    <source>
        <dbReference type="SAM" id="Phobius"/>
    </source>
</evidence>
<accession>A0ABZ0CTR5</accession>
<feature type="transmembrane region" description="Helical" evidence="1">
    <location>
        <begin position="258"/>
        <end position="279"/>
    </location>
</feature>
<sequence>MSGHDEHFDVDRALGRLARRVGWLRWGVLAGLALCVGLGWMVAEHVSLIASDPLHPVVSAVDIPRPTLNASGTMDRGLSATERSLAVLGTIMFLVIGLAYRAAEGLKRYVVLGCGAAMIGLVALAQWGSAGDLLANRDIERLAKAGAYRELWSRAKARPQMPYANYIGAQALLLAGGKAQLRAEYGDWLLRWSQEGARAGYLGNRKAPAGVPEWEGSHASPQVMRALEIAAFGNEVTPFAKPHLRETLSALAHAKAQLHWQVPVLALGALSALALVVTWRRARRNLRQAEQWVVRFDYYQASPPPQGSPAALEAAAPASLPPIDFKAENPLVR</sequence>